<protein>
    <recommendedName>
        <fullName evidence="3">Coenzyme A biosynthesis bifunctional protein CoaBC</fullName>
    </recommendedName>
    <alternativeName>
        <fullName evidence="3">DNA/pantothenate metabolism flavoprotein</fullName>
    </alternativeName>
    <alternativeName>
        <fullName evidence="3">Phosphopantothenoylcysteine synthetase/decarboxylase</fullName>
        <shortName evidence="3">PPCS-PPCDC</shortName>
    </alternativeName>
    <domain>
        <recommendedName>
            <fullName evidence="3">Phosphopantothenoylcysteine decarboxylase</fullName>
            <shortName evidence="3">PPC decarboxylase</shortName>
            <shortName evidence="3">PPC-DC</shortName>
            <ecNumber evidence="3">4.1.1.36</ecNumber>
        </recommendedName>
        <alternativeName>
            <fullName evidence="3">CoaC</fullName>
        </alternativeName>
    </domain>
    <domain>
        <recommendedName>
            <fullName evidence="3">Phosphopantothenate--cysteine ligase</fullName>
            <ecNumber evidence="3">6.3.2.5</ecNumber>
        </recommendedName>
        <alternativeName>
            <fullName evidence="3">CoaB</fullName>
        </alternativeName>
        <alternativeName>
            <fullName evidence="3">Phosphopantothenoylcysteine synthetase</fullName>
            <shortName evidence="3">PPC synthetase</shortName>
            <shortName evidence="3">PPC-S</shortName>
        </alternativeName>
    </domain>
</protein>
<feature type="binding site" evidence="3">
    <location>
        <position position="286"/>
    </location>
    <ligand>
        <name>CTP</name>
        <dbReference type="ChEBI" id="CHEBI:37563"/>
    </ligand>
</feature>
<comment type="cofactor">
    <cofactor evidence="3">
        <name>FMN</name>
        <dbReference type="ChEBI" id="CHEBI:58210"/>
    </cofactor>
    <text evidence="3">Binds 1 FMN per subunit.</text>
</comment>
<dbReference type="SUPFAM" id="SSF52507">
    <property type="entry name" value="Homo-oligomeric flavin-containing Cys decarboxylases, HFCD"/>
    <property type="match status" value="1"/>
</dbReference>
<dbReference type="InterPro" id="IPR035929">
    <property type="entry name" value="CoaB-like_sf"/>
</dbReference>
<comment type="catalytic activity">
    <reaction evidence="3 4">
        <text>N-[(R)-4-phosphopantothenoyl]-L-cysteine + H(+) = (R)-4'-phosphopantetheine + CO2</text>
        <dbReference type="Rhea" id="RHEA:16793"/>
        <dbReference type="ChEBI" id="CHEBI:15378"/>
        <dbReference type="ChEBI" id="CHEBI:16526"/>
        <dbReference type="ChEBI" id="CHEBI:59458"/>
        <dbReference type="ChEBI" id="CHEBI:61723"/>
        <dbReference type="EC" id="4.1.1.36"/>
    </reaction>
</comment>
<dbReference type="EMBL" id="CP000716">
    <property type="protein sequence ID" value="ABR31155.1"/>
    <property type="molecule type" value="Genomic_DNA"/>
</dbReference>
<dbReference type="NCBIfam" id="TIGR00521">
    <property type="entry name" value="coaBC_dfp"/>
    <property type="match status" value="1"/>
</dbReference>
<keyword evidence="3" id="KW-0460">Magnesium</keyword>
<dbReference type="InterPro" id="IPR036551">
    <property type="entry name" value="Flavin_trans-like"/>
</dbReference>
<dbReference type="GO" id="GO:0046872">
    <property type="term" value="F:metal ion binding"/>
    <property type="evidence" value="ECO:0007669"/>
    <property type="project" value="UniProtKB-KW"/>
</dbReference>
<dbReference type="Gene3D" id="3.40.50.10300">
    <property type="entry name" value="CoaB-like"/>
    <property type="match status" value="1"/>
</dbReference>
<dbReference type="EC" id="4.1.1.36" evidence="3"/>
<dbReference type="InterPro" id="IPR005252">
    <property type="entry name" value="CoaBC"/>
</dbReference>
<comment type="similarity">
    <text evidence="3 4">In the N-terminal section; belongs to the HFCD (homo-oligomeric flavin containing Cys decarboxylase) superfamily.</text>
</comment>
<dbReference type="PANTHER" id="PTHR14359">
    <property type="entry name" value="HOMO-OLIGOMERIC FLAVIN CONTAINING CYS DECARBOXYLASE FAMILY"/>
    <property type="match status" value="1"/>
</dbReference>
<keyword evidence="3 4" id="KW-0285">Flavoprotein</keyword>
<keyword evidence="3" id="KW-0479">Metal-binding</keyword>
<keyword evidence="3" id="KW-0511">Multifunctional enzyme</keyword>
<comment type="similarity">
    <text evidence="3 4">In the C-terminal section; belongs to the PPC synthetase family.</text>
</comment>
<keyword evidence="5" id="KW-0175">Coiled coil</keyword>
<evidence type="ECO:0000256" key="4">
    <source>
        <dbReference type="RuleBase" id="RU364078"/>
    </source>
</evidence>
<dbReference type="eggNOG" id="COG0452">
    <property type="taxonomic scope" value="Bacteria"/>
</dbReference>
<keyword evidence="1 3" id="KW-0210">Decarboxylase</keyword>
<gene>
    <name evidence="3" type="primary">coaBC</name>
    <name evidence="8" type="ordered locus">Tmel_1306</name>
</gene>
<evidence type="ECO:0000256" key="1">
    <source>
        <dbReference type="ARBA" id="ARBA00022793"/>
    </source>
</evidence>
<comment type="pathway">
    <text evidence="3 4">Cofactor biosynthesis; coenzyme A biosynthesis; CoA from (R)-pantothenate: step 3/5.</text>
</comment>
<evidence type="ECO:0000256" key="3">
    <source>
        <dbReference type="HAMAP-Rule" id="MF_02225"/>
    </source>
</evidence>
<comment type="cofactor">
    <cofactor evidence="3">
        <name>Mg(2+)</name>
        <dbReference type="ChEBI" id="CHEBI:18420"/>
    </cofactor>
</comment>
<dbReference type="HOGENOM" id="CLU_033319_0_1_0"/>
<dbReference type="GO" id="GO:0015937">
    <property type="term" value="P:coenzyme A biosynthetic process"/>
    <property type="evidence" value="ECO:0007669"/>
    <property type="project" value="UniProtKB-UniRule"/>
</dbReference>
<evidence type="ECO:0000313" key="8">
    <source>
        <dbReference type="EMBL" id="ABR31155.1"/>
    </source>
</evidence>
<comment type="pathway">
    <text evidence="3 4">Cofactor biosynthesis; coenzyme A biosynthesis; CoA from (R)-pantothenate: step 2/5.</text>
</comment>
<dbReference type="InterPro" id="IPR007085">
    <property type="entry name" value="DNA/pantothenate-metab_flavo_C"/>
</dbReference>
<feature type="binding site" evidence="3">
    <location>
        <position position="340"/>
    </location>
    <ligand>
        <name>CTP</name>
        <dbReference type="ChEBI" id="CHEBI:37563"/>
    </ligand>
</feature>
<keyword evidence="2 3" id="KW-0456">Lyase</keyword>
<feature type="active site" description="Proton donor" evidence="3">
    <location>
        <position position="155"/>
    </location>
</feature>
<feature type="region of interest" description="Phosphopantothenoylcysteine decarboxylase" evidence="3">
    <location>
        <begin position="1"/>
        <end position="186"/>
    </location>
</feature>
<dbReference type="Gene3D" id="3.40.50.1950">
    <property type="entry name" value="Flavin prenyltransferase-like"/>
    <property type="match status" value="1"/>
</dbReference>
<feature type="binding site" evidence="3">
    <location>
        <position position="336"/>
    </location>
    <ligand>
        <name>CTP</name>
        <dbReference type="ChEBI" id="CHEBI:37563"/>
    </ligand>
</feature>
<reference evidence="8 9" key="2">
    <citation type="journal article" date="2009" name="Proc. Natl. Acad. Sci. U.S.A.">
        <title>On the chimeric nature, thermophilic origin, and phylogenetic placement of the Thermotogales.</title>
        <authorList>
            <person name="Zhaxybayeva O."/>
            <person name="Swithers K.S."/>
            <person name="Lapierre P."/>
            <person name="Fournier G.P."/>
            <person name="Bickhart D.M."/>
            <person name="DeBoy R.T."/>
            <person name="Nelson K.E."/>
            <person name="Nesbo C.L."/>
            <person name="Doolittle W.F."/>
            <person name="Gogarten J.P."/>
            <person name="Noll K.M."/>
        </authorList>
    </citation>
    <scope>NUCLEOTIDE SEQUENCE [LARGE SCALE GENOMIC DNA]</scope>
    <source>
        <strain evidence="9">DSM 12029 / CIP 104789 / BI429</strain>
    </source>
</reference>
<dbReference type="AlphaFoldDB" id="A6LMK4"/>
<evidence type="ECO:0000256" key="5">
    <source>
        <dbReference type="SAM" id="Coils"/>
    </source>
</evidence>
<dbReference type="UniPathway" id="UPA00241">
    <property type="reaction ID" value="UER00353"/>
</dbReference>
<sequence length="392" mass="43702">MVHILLGVSSGIAIYKTVDLVSKLRKENFEIDVIMTKNAAKLLSPTVFSAVGNCNVYTDIFNVSGGYITHTELSKKTNLFLLAPATANTIAKISNGFADNLLTTTVLAIPNSTPKALVPTMNTRMYENKITIENIEKLKRFGWYIIEPDVGHLACGDIGKGRYPENTKIIETIKLILEEKKLKGKKVLVTAGPTYEQIDPIRYITNHSSGKMGYAFAKVAKRMGAYVTLISGPTNIKPPYFIDNFIKVTSANEMYNEIIKRYHDFDIIVMSAAVADFTPKKKEKNKIKKSNKDLLTLELERTKDILKEISKKKSKDQIIIGFAAETQNIIEYGKEKLEKKGVDCIIANNALKVMGNENAEAFLITKKQTLTFEGSKEKIAKEVLSFISSNNI</sequence>
<proteinExistence type="inferred from homology"/>
<dbReference type="KEGG" id="tme:Tmel_1306"/>
<evidence type="ECO:0000256" key="2">
    <source>
        <dbReference type="ARBA" id="ARBA00023239"/>
    </source>
</evidence>
<feature type="binding site" evidence="3">
    <location>
        <position position="276"/>
    </location>
    <ligand>
        <name>CTP</name>
        <dbReference type="ChEBI" id="CHEBI:37563"/>
    </ligand>
</feature>
<comment type="function">
    <text evidence="4">Catalyzes two steps in the biosynthesis of coenzyme A. In the first step cysteine is conjugated to 4'-phosphopantothenate to form 4-phosphopantothenoylcysteine, in the latter compound is decarboxylated to form 4'-phosphopantotheine.</text>
</comment>
<feature type="domain" description="DNA/pantothenate metabolism flavoprotein C-terminal" evidence="7">
    <location>
        <begin position="182"/>
        <end position="388"/>
    </location>
</feature>
<dbReference type="GO" id="GO:0015941">
    <property type="term" value="P:pantothenate catabolic process"/>
    <property type="evidence" value="ECO:0007669"/>
    <property type="project" value="InterPro"/>
</dbReference>
<dbReference type="GO" id="GO:0010181">
    <property type="term" value="F:FMN binding"/>
    <property type="evidence" value="ECO:0007669"/>
    <property type="project" value="UniProtKB-UniRule"/>
</dbReference>
<reference evidence="8 9" key="1">
    <citation type="submission" date="2007-05" db="EMBL/GenBank/DDBJ databases">
        <title>Complete sequence of Thermosipho melanesiensis BI429.</title>
        <authorList>
            <consortium name="US DOE Joint Genome Institute"/>
            <person name="Copeland A."/>
            <person name="Lucas S."/>
            <person name="Lapidus A."/>
            <person name="Barry K."/>
            <person name="Glavina del Rio T."/>
            <person name="Dalin E."/>
            <person name="Tice H."/>
            <person name="Pitluck S."/>
            <person name="Chertkov O."/>
            <person name="Brettin T."/>
            <person name="Bruce D."/>
            <person name="Detter J.C."/>
            <person name="Han C."/>
            <person name="Schmutz J."/>
            <person name="Larimer F."/>
            <person name="Land M."/>
            <person name="Hauser L."/>
            <person name="Kyrpides N."/>
            <person name="Mikhailova N."/>
            <person name="Nelson K."/>
            <person name="Gogarten J.P."/>
            <person name="Noll K."/>
            <person name="Richardson P."/>
        </authorList>
    </citation>
    <scope>NUCLEOTIDE SEQUENCE [LARGE SCALE GENOMIC DNA]</scope>
    <source>
        <strain evidence="9">DSM 12029 / CIP 104789 / BI429</strain>
    </source>
</reference>
<comment type="function">
    <text evidence="3">Catalyzes two sequential steps in the biosynthesis of coenzyme A. In the first step cysteine is conjugated to 4'-phosphopantothenate to form 4-phosphopantothenoylcysteine. In the second step the latter compound is decarboxylated to form 4'-phosphopantotheine.</text>
</comment>
<dbReference type="STRING" id="391009.Tmel_1306"/>
<dbReference type="SUPFAM" id="SSF102645">
    <property type="entry name" value="CoaB-like"/>
    <property type="match status" value="1"/>
</dbReference>
<evidence type="ECO:0000259" key="6">
    <source>
        <dbReference type="Pfam" id="PF02441"/>
    </source>
</evidence>
<feature type="domain" description="Flavoprotein" evidence="6">
    <location>
        <begin position="3"/>
        <end position="173"/>
    </location>
</feature>
<feature type="binding site" evidence="3">
    <location>
        <position position="322"/>
    </location>
    <ligand>
        <name>CTP</name>
        <dbReference type="ChEBI" id="CHEBI:37563"/>
    </ligand>
</feature>
<evidence type="ECO:0000259" key="7">
    <source>
        <dbReference type="Pfam" id="PF04127"/>
    </source>
</evidence>
<dbReference type="Pfam" id="PF02441">
    <property type="entry name" value="Flavoprotein"/>
    <property type="match status" value="1"/>
</dbReference>
<comment type="caution">
    <text evidence="3">Lacks conserved residue(s) required for the propagation of feature annotation.</text>
</comment>
<evidence type="ECO:0000313" key="9">
    <source>
        <dbReference type="Proteomes" id="UP000001110"/>
    </source>
</evidence>
<dbReference type="GO" id="GO:0004632">
    <property type="term" value="F:phosphopantothenate--cysteine ligase activity"/>
    <property type="evidence" value="ECO:0007669"/>
    <property type="project" value="UniProtKB-UniRule"/>
</dbReference>
<dbReference type="GO" id="GO:0004633">
    <property type="term" value="F:phosphopantothenoylcysteine decarboxylase activity"/>
    <property type="evidence" value="ECO:0007669"/>
    <property type="project" value="UniProtKB-UniRule"/>
</dbReference>
<feature type="coiled-coil region" evidence="5">
    <location>
        <begin position="280"/>
        <end position="312"/>
    </location>
</feature>
<comment type="catalytic activity">
    <reaction evidence="3 4">
        <text>(R)-4'-phosphopantothenate + L-cysteine + CTP = N-[(R)-4-phosphopantothenoyl]-L-cysteine + CMP + diphosphate + H(+)</text>
        <dbReference type="Rhea" id="RHEA:19397"/>
        <dbReference type="ChEBI" id="CHEBI:10986"/>
        <dbReference type="ChEBI" id="CHEBI:15378"/>
        <dbReference type="ChEBI" id="CHEBI:33019"/>
        <dbReference type="ChEBI" id="CHEBI:35235"/>
        <dbReference type="ChEBI" id="CHEBI:37563"/>
        <dbReference type="ChEBI" id="CHEBI:59458"/>
        <dbReference type="ChEBI" id="CHEBI:60377"/>
        <dbReference type="EC" id="6.3.2.5"/>
    </reaction>
</comment>
<dbReference type="Pfam" id="PF04127">
    <property type="entry name" value="DFP"/>
    <property type="match status" value="1"/>
</dbReference>
<organism evidence="8 9">
    <name type="scientific">Thermosipho melanesiensis (strain DSM 12029 / CIP 104789 / BI429)</name>
    <dbReference type="NCBI Taxonomy" id="391009"/>
    <lineage>
        <taxon>Bacteria</taxon>
        <taxon>Thermotogati</taxon>
        <taxon>Thermotogota</taxon>
        <taxon>Thermotogae</taxon>
        <taxon>Thermotogales</taxon>
        <taxon>Fervidobacteriaceae</taxon>
        <taxon>Thermosipho</taxon>
    </lineage>
</organism>
<keyword evidence="3 4" id="KW-0288">FMN</keyword>
<dbReference type="HAMAP" id="MF_02225">
    <property type="entry name" value="CoaBC"/>
    <property type="match status" value="1"/>
</dbReference>
<name>A6LMK4_THEM4</name>
<dbReference type="PANTHER" id="PTHR14359:SF6">
    <property type="entry name" value="PHOSPHOPANTOTHENOYLCYSTEINE DECARBOXYLASE"/>
    <property type="match status" value="1"/>
</dbReference>
<feature type="region of interest" description="Phosphopantothenate--cysteine ligase" evidence="3">
    <location>
        <begin position="187"/>
        <end position="392"/>
    </location>
</feature>
<dbReference type="InterPro" id="IPR003382">
    <property type="entry name" value="Flavoprotein"/>
</dbReference>
<dbReference type="GO" id="GO:0071513">
    <property type="term" value="C:phosphopantothenoylcysteine decarboxylase complex"/>
    <property type="evidence" value="ECO:0007669"/>
    <property type="project" value="TreeGrafter"/>
</dbReference>
<keyword evidence="3 4" id="KW-0436">Ligase</keyword>
<dbReference type="EC" id="6.3.2.5" evidence="3"/>
<dbReference type="Proteomes" id="UP000001110">
    <property type="component" value="Chromosome"/>
</dbReference>
<accession>A6LMK4</accession>